<dbReference type="EMBL" id="MLYP01000007">
    <property type="protein sequence ID" value="OIK00032.1"/>
    <property type="molecule type" value="Genomic_DNA"/>
</dbReference>
<evidence type="ECO:0000256" key="1">
    <source>
        <dbReference type="SAM" id="MobiDB-lite"/>
    </source>
</evidence>
<feature type="region of interest" description="Disordered" evidence="1">
    <location>
        <begin position="44"/>
        <end position="82"/>
    </location>
</feature>
<comment type="caution">
    <text evidence="2">The sequence shown here is derived from an EMBL/GenBank/DDBJ whole genome shotgun (WGS) entry which is preliminary data.</text>
</comment>
<dbReference type="Proteomes" id="UP000179935">
    <property type="component" value="Unassembled WGS sequence"/>
</dbReference>
<evidence type="ECO:0000313" key="2">
    <source>
        <dbReference type="EMBL" id="OIK00032.1"/>
    </source>
</evidence>
<organism evidence="2 3">
    <name type="scientific">Streptomyces colonosanans</name>
    <dbReference type="NCBI Taxonomy" id="1428652"/>
    <lineage>
        <taxon>Bacteria</taxon>
        <taxon>Bacillati</taxon>
        <taxon>Actinomycetota</taxon>
        <taxon>Actinomycetes</taxon>
        <taxon>Kitasatosporales</taxon>
        <taxon>Streptomycetaceae</taxon>
        <taxon>Streptomyces</taxon>
    </lineage>
</organism>
<dbReference type="SUPFAM" id="SSF55486">
    <property type="entry name" value="Metalloproteases ('zincins'), catalytic domain"/>
    <property type="match status" value="1"/>
</dbReference>
<reference evidence="2 3" key="1">
    <citation type="submission" date="2016-10" db="EMBL/GenBank/DDBJ databases">
        <title>Genome sequence of Streptomyces sp. MUSC 93.</title>
        <authorList>
            <person name="Lee L.-H."/>
            <person name="Ser H.-L."/>
            <person name="Law J.W.-F."/>
        </authorList>
    </citation>
    <scope>NUCLEOTIDE SEQUENCE [LARGE SCALE GENOMIC DNA]</scope>
    <source>
        <strain evidence="2 3">MUSC 93</strain>
    </source>
</reference>
<accession>A0A1S2Q1P3</accession>
<evidence type="ECO:0000313" key="3">
    <source>
        <dbReference type="Proteomes" id="UP000179935"/>
    </source>
</evidence>
<name>A0A1S2Q1P3_9ACTN</name>
<dbReference type="STRING" id="1428652.BIV24_03135"/>
<evidence type="ECO:0008006" key="4">
    <source>
        <dbReference type="Google" id="ProtNLM"/>
    </source>
</evidence>
<sequence>MNAGGNASVADFIAYAEKVSGRDLGALFDTWLFTPSKPASPAAARAGISASAAKERVQPKSWKKIAETNTIHDHGDRHGGGH</sequence>
<keyword evidence="3" id="KW-1185">Reference proteome</keyword>
<proteinExistence type="predicted"/>
<feature type="compositionally biased region" description="Basic and acidic residues" evidence="1">
    <location>
        <begin position="53"/>
        <end position="82"/>
    </location>
</feature>
<protein>
    <recommendedName>
        <fullName evidence="4">Peptidase M1 membrane alanine aminopeptidase domain-containing protein</fullName>
    </recommendedName>
</protein>
<gene>
    <name evidence="2" type="ORF">BIV24_03135</name>
</gene>
<dbReference type="OrthoDB" id="514064at85011"/>
<dbReference type="AlphaFoldDB" id="A0A1S2Q1P3"/>